<evidence type="ECO:0000256" key="5">
    <source>
        <dbReference type="ARBA" id="ARBA00023040"/>
    </source>
</evidence>
<feature type="domain" description="G-protein coupled receptors family 1 profile" evidence="10">
    <location>
        <begin position="38"/>
        <end position="316"/>
    </location>
</feature>
<keyword evidence="7" id="KW-0675">Receptor</keyword>
<evidence type="ECO:0000256" key="9">
    <source>
        <dbReference type="SAM" id="Phobius"/>
    </source>
</evidence>
<protein>
    <recommendedName>
        <fullName evidence="10">G-protein coupled receptors family 1 profile domain-containing protein</fullName>
    </recommendedName>
</protein>
<feature type="transmembrane region" description="Helical" evidence="9">
    <location>
        <begin position="146"/>
        <end position="168"/>
    </location>
</feature>
<dbReference type="AlphaFoldDB" id="A0A4W4EG57"/>
<dbReference type="Ensembl" id="ENSEEET00000011223.2">
    <property type="protein sequence ID" value="ENSEEEP00000011094.2"/>
    <property type="gene ID" value="ENSEEEG00000005608.2"/>
</dbReference>
<comment type="subcellular location">
    <subcellularLocation>
        <location evidence="1">Membrane</location>
        <topology evidence="1">Multi-pass membrane protein</topology>
    </subcellularLocation>
</comment>
<dbReference type="OMA" id="FCQLLMG"/>
<dbReference type="Pfam" id="PF00001">
    <property type="entry name" value="7tm_1"/>
    <property type="match status" value="1"/>
</dbReference>
<gene>
    <name evidence="11" type="primary">LOC113572056</name>
</gene>
<dbReference type="CDD" id="cd00637">
    <property type="entry name" value="7tm_classA_rhodopsin-like"/>
    <property type="match status" value="1"/>
</dbReference>
<feature type="transmembrane region" description="Helical" evidence="9">
    <location>
        <begin position="63"/>
        <end position="84"/>
    </location>
</feature>
<reference evidence="12" key="1">
    <citation type="journal article" date="2014" name="Science">
        <title>Nonhuman genetics. Genomic basis for the convergent evolution of electric organs.</title>
        <authorList>
            <person name="Gallant J.R."/>
            <person name="Traeger L.L."/>
            <person name="Volkening J.D."/>
            <person name="Moffett H."/>
            <person name="Chen P.H."/>
            <person name="Novina C.D."/>
            <person name="Phillips G.N.Jr."/>
            <person name="Anand R."/>
            <person name="Wells G.B."/>
            <person name="Pinch M."/>
            <person name="Guth R."/>
            <person name="Unguez G.A."/>
            <person name="Albert J.S."/>
            <person name="Zakon H.H."/>
            <person name="Samanta M.P."/>
            <person name="Sussman M.R."/>
        </authorList>
    </citation>
    <scope>NUCLEOTIDE SEQUENCE [LARGE SCALE GENOMIC DNA]</scope>
</reference>
<reference evidence="11" key="5">
    <citation type="submission" date="2025-09" db="UniProtKB">
        <authorList>
            <consortium name="Ensembl"/>
        </authorList>
    </citation>
    <scope>IDENTIFICATION</scope>
</reference>
<reference evidence="11" key="4">
    <citation type="submission" date="2025-08" db="UniProtKB">
        <authorList>
            <consortium name="Ensembl"/>
        </authorList>
    </citation>
    <scope>IDENTIFICATION</scope>
</reference>
<dbReference type="PROSITE" id="PS50262">
    <property type="entry name" value="G_PROTEIN_RECEP_F1_2"/>
    <property type="match status" value="1"/>
</dbReference>
<dbReference type="Proteomes" id="UP000314983">
    <property type="component" value="Chromosome 4"/>
</dbReference>
<feature type="transmembrane region" description="Helical" evidence="9">
    <location>
        <begin position="216"/>
        <end position="234"/>
    </location>
</feature>
<evidence type="ECO:0000256" key="4">
    <source>
        <dbReference type="ARBA" id="ARBA00022989"/>
    </source>
</evidence>
<evidence type="ECO:0000256" key="7">
    <source>
        <dbReference type="ARBA" id="ARBA00023170"/>
    </source>
</evidence>
<name>A0A4W4EG57_ELEEL</name>
<evidence type="ECO:0000256" key="8">
    <source>
        <dbReference type="ARBA" id="ARBA00023224"/>
    </source>
</evidence>
<feature type="transmembrane region" description="Helical" evidence="9">
    <location>
        <begin position="298"/>
        <end position="319"/>
    </location>
</feature>
<feature type="transmembrane region" description="Helical" evidence="9">
    <location>
        <begin position="264"/>
        <end position="286"/>
    </location>
</feature>
<dbReference type="GO" id="GO:0004930">
    <property type="term" value="F:G protein-coupled receptor activity"/>
    <property type="evidence" value="ECO:0007669"/>
    <property type="project" value="UniProtKB-KW"/>
</dbReference>
<keyword evidence="5" id="KW-0297">G-protein coupled receptor</keyword>
<sequence length="333" mass="36858">MRTQLLDQKDTVKKGALVQLPPVLLAFYMILVLLGILGNAVVVCAVGEDMFRETRGARNSDMILVNMAFSSLMVSVMRNTLLIISDLGLKVTSSKNWCQFLMGIWMWLRSVNVWSTFFLSAFHYLTLRRLAPPIVNLTGTQGPPKTVVMGFGLIWSTSLLYSVPAFLFSTYGGENATETLMLVGTTTRPLLGCLWDFPSTSSGLVFATTSMVIHEIVPIVLMSGTNLSSLFILYTHGNKHPLTHNGQGTPAMHRVPAERRAAKVILALIILFITSWGANVVSVNYFNYNRGTSSTSLLVIARFSNSFFYAFSPMILAVGHRKLRTVIRSVITY</sequence>
<dbReference type="InterPro" id="IPR017452">
    <property type="entry name" value="GPCR_Rhodpsn_7TM"/>
</dbReference>
<keyword evidence="4 9" id="KW-1133">Transmembrane helix</keyword>
<reference evidence="11" key="3">
    <citation type="submission" date="2020-05" db="EMBL/GenBank/DDBJ databases">
        <title>Electrophorus electricus (electric eel) genome, fEleEle1, primary haplotype.</title>
        <authorList>
            <person name="Myers G."/>
            <person name="Meyer A."/>
            <person name="Fedrigo O."/>
            <person name="Formenti G."/>
            <person name="Rhie A."/>
            <person name="Tracey A."/>
            <person name="Sims Y."/>
            <person name="Jarvis E.D."/>
        </authorList>
    </citation>
    <scope>NUCLEOTIDE SEQUENCE [LARGE SCALE GENOMIC DNA]</scope>
</reference>
<dbReference type="InterPro" id="IPR000276">
    <property type="entry name" value="GPCR_Rhodpsn"/>
</dbReference>
<keyword evidence="8" id="KW-0807">Transducer</keyword>
<keyword evidence="2" id="KW-0716">Sensory transduction</keyword>
<dbReference type="Gene3D" id="1.20.1070.10">
    <property type="entry name" value="Rhodopsin 7-helix transmembrane proteins"/>
    <property type="match status" value="1"/>
</dbReference>
<keyword evidence="12" id="KW-1185">Reference proteome</keyword>
<dbReference type="GO" id="GO:0016020">
    <property type="term" value="C:membrane"/>
    <property type="evidence" value="ECO:0007669"/>
    <property type="project" value="UniProtKB-SubCell"/>
</dbReference>
<evidence type="ECO:0000256" key="2">
    <source>
        <dbReference type="ARBA" id="ARBA00022606"/>
    </source>
</evidence>
<evidence type="ECO:0000259" key="10">
    <source>
        <dbReference type="PROSITE" id="PS50262"/>
    </source>
</evidence>
<dbReference type="SUPFAM" id="SSF81321">
    <property type="entry name" value="Family A G protein-coupled receptor-like"/>
    <property type="match status" value="1"/>
</dbReference>
<organism evidence="11 12">
    <name type="scientific">Electrophorus electricus</name>
    <name type="common">Electric eel</name>
    <name type="synonym">Gymnotus electricus</name>
    <dbReference type="NCBI Taxonomy" id="8005"/>
    <lineage>
        <taxon>Eukaryota</taxon>
        <taxon>Metazoa</taxon>
        <taxon>Chordata</taxon>
        <taxon>Craniata</taxon>
        <taxon>Vertebrata</taxon>
        <taxon>Euteleostomi</taxon>
        <taxon>Actinopterygii</taxon>
        <taxon>Neopterygii</taxon>
        <taxon>Teleostei</taxon>
        <taxon>Ostariophysi</taxon>
        <taxon>Gymnotiformes</taxon>
        <taxon>Gymnotoidei</taxon>
        <taxon>Gymnotidae</taxon>
        <taxon>Electrophorus</taxon>
    </lineage>
</organism>
<feature type="transmembrane region" description="Helical" evidence="9">
    <location>
        <begin position="25"/>
        <end position="51"/>
    </location>
</feature>
<keyword evidence="6 9" id="KW-0472">Membrane</keyword>
<feature type="transmembrane region" description="Helical" evidence="9">
    <location>
        <begin position="104"/>
        <end position="125"/>
    </location>
</feature>
<dbReference type="PANTHER" id="PTHR11394:SF137">
    <property type="entry name" value="C-X-C CHEMOKINE RECEPTOR TYPE 3 ISOFORM X1-RELATED"/>
    <property type="match status" value="1"/>
</dbReference>
<accession>A0A4W4EG57</accession>
<evidence type="ECO:0000256" key="6">
    <source>
        <dbReference type="ARBA" id="ARBA00023136"/>
    </source>
</evidence>
<evidence type="ECO:0000256" key="3">
    <source>
        <dbReference type="ARBA" id="ARBA00022692"/>
    </source>
</evidence>
<reference evidence="12" key="2">
    <citation type="journal article" date="2017" name="Sci. Adv.">
        <title>A tail of two voltages: Proteomic comparison of the three electric organs of the electric eel.</title>
        <authorList>
            <person name="Traeger L.L."/>
            <person name="Sabat G."/>
            <person name="Barrett-Wilt G.A."/>
            <person name="Wells G.B."/>
            <person name="Sussman M.R."/>
        </authorList>
    </citation>
    <scope>NUCLEOTIDE SEQUENCE [LARGE SCALE GENOMIC DNA]</scope>
</reference>
<dbReference type="PANTHER" id="PTHR11394">
    <property type="entry name" value="TASTE RECEPTOR TYPE 2"/>
    <property type="match status" value="1"/>
</dbReference>
<evidence type="ECO:0000313" key="12">
    <source>
        <dbReference type="Proteomes" id="UP000314983"/>
    </source>
</evidence>
<proteinExistence type="predicted"/>
<evidence type="ECO:0000313" key="11">
    <source>
        <dbReference type="Ensembl" id="ENSEEEP00000011094.2"/>
    </source>
</evidence>
<dbReference type="PRINTS" id="PR00237">
    <property type="entry name" value="GPCRRHODOPSN"/>
</dbReference>
<keyword evidence="3 9" id="KW-0812">Transmembrane</keyword>
<dbReference type="GeneTree" id="ENSGT00650000093633"/>
<evidence type="ECO:0000256" key="1">
    <source>
        <dbReference type="ARBA" id="ARBA00004141"/>
    </source>
</evidence>